<feature type="compositionally biased region" description="Basic and acidic residues" evidence="1">
    <location>
        <begin position="1"/>
        <end position="24"/>
    </location>
</feature>
<evidence type="ECO:0000256" key="1">
    <source>
        <dbReference type="SAM" id="MobiDB-lite"/>
    </source>
</evidence>
<dbReference type="EMBL" id="JASCZI010213308">
    <property type="protein sequence ID" value="MED6201127.1"/>
    <property type="molecule type" value="Genomic_DNA"/>
</dbReference>
<comment type="caution">
    <text evidence="2">The sequence shown here is derived from an EMBL/GenBank/DDBJ whole genome shotgun (WGS) entry which is preliminary data.</text>
</comment>
<accession>A0ABU6XTT4</accession>
<gene>
    <name evidence="2" type="ORF">PIB30_091855</name>
</gene>
<feature type="non-terminal residue" evidence="2">
    <location>
        <position position="1"/>
    </location>
</feature>
<evidence type="ECO:0000313" key="3">
    <source>
        <dbReference type="Proteomes" id="UP001341840"/>
    </source>
</evidence>
<reference evidence="2 3" key="1">
    <citation type="journal article" date="2023" name="Plants (Basel)">
        <title>Bridging the Gap: Combining Genomics and Transcriptomics Approaches to Understand Stylosanthes scabra, an Orphan Legume from the Brazilian Caatinga.</title>
        <authorList>
            <person name="Ferreira-Neto J.R.C."/>
            <person name="da Silva M.D."/>
            <person name="Binneck E."/>
            <person name="de Melo N.F."/>
            <person name="da Silva R.H."/>
            <person name="de Melo A.L.T.M."/>
            <person name="Pandolfi V."/>
            <person name="Bustamante F.O."/>
            <person name="Brasileiro-Vidal A.C."/>
            <person name="Benko-Iseppon A.M."/>
        </authorList>
    </citation>
    <scope>NUCLEOTIDE SEQUENCE [LARGE SCALE GENOMIC DNA]</scope>
    <source>
        <tissue evidence="2">Leaves</tissue>
    </source>
</reference>
<keyword evidence="3" id="KW-1185">Reference proteome</keyword>
<dbReference type="Proteomes" id="UP001341840">
    <property type="component" value="Unassembled WGS sequence"/>
</dbReference>
<evidence type="ECO:0000313" key="2">
    <source>
        <dbReference type="EMBL" id="MED6201127.1"/>
    </source>
</evidence>
<organism evidence="2 3">
    <name type="scientific">Stylosanthes scabra</name>
    <dbReference type="NCBI Taxonomy" id="79078"/>
    <lineage>
        <taxon>Eukaryota</taxon>
        <taxon>Viridiplantae</taxon>
        <taxon>Streptophyta</taxon>
        <taxon>Embryophyta</taxon>
        <taxon>Tracheophyta</taxon>
        <taxon>Spermatophyta</taxon>
        <taxon>Magnoliopsida</taxon>
        <taxon>eudicotyledons</taxon>
        <taxon>Gunneridae</taxon>
        <taxon>Pentapetalae</taxon>
        <taxon>rosids</taxon>
        <taxon>fabids</taxon>
        <taxon>Fabales</taxon>
        <taxon>Fabaceae</taxon>
        <taxon>Papilionoideae</taxon>
        <taxon>50 kb inversion clade</taxon>
        <taxon>dalbergioids sensu lato</taxon>
        <taxon>Dalbergieae</taxon>
        <taxon>Pterocarpus clade</taxon>
        <taxon>Stylosanthes</taxon>
    </lineage>
</organism>
<protein>
    <submittedName>
        <fullName evidence="2">Uncharacterized protein</fullName>
    </submittedName>
</protein>
<proteinExistence type="predicted"/>
<name>A0ABU6XTT4_9FABA</name>
<feature type="region of interest" description="Disordered" evidence="1">
    <location>
        <begin position="1"/>
        <end position="55"/>
    </location>
</feature>
<sequence length="77" mass="8217">RQGTKSKEPVRMAEDGDRGLRRDGTAVTATRWDAAPSRGSVGGSQTSEGGGGWCYRENEREARREEGRGSSCGSVEA</sequence>